<keyword evidence="7" id="KW-0456">Lyase</keyword>
<dbReference type="GO" id="GO:0003677">
    <property type="term" value="F:DNA binding"/>
    <property type="evidence" value="ECO:0007669"/>
    <property type="project" value="UniProtKB-KW"/>
</dbReference>
<name>A0ABD6A7R0_9EURY</name>
<proteinExistence type="inferred from homology"/>
<sequence length="235" mass="26027">MCGRYSIFAPPEELEERFDAAFVADPRPRYNAAPGQSLPVIRDASRDAITGARWGLVPSWADDPSGGFINARAETLGEKPAFRDAYAERRCLVLADGFYEWVETDAGKRPHRITRRDGEPFALAGLWETWTPEVTQTGLDAFAGGADDVRTGPARSVEPLETFTIVTREPTPLLADYHHRMALLLRRDDEAAWLDGERVEAFDPPADDELRAYPVSTLVNDPTNDSPAVVEEVSP</sequence>
<accession>A0ABD6A7R0</accession>
<dbReference type="InterPro" id="IPR036590">
    <property type="entry name" value="SRAP-like"/>
</dbReference>
<keyword evidence="4 8" id="KW-0378">Hydrolase</keyword>
<dbReference type="InterPro" id="IPR003738">
    <property type="entry name" value="SRAP"/>
</dbReference>
<comment type="caution">
    <text evidence="8">The sequence shown here is derived from an EMBL/GenBank/DDBJ whole genome shotgun (WGS) entry which is preliminary data.</text>
</comment>
<keyword evidence="2" id="KW-0645">Protease</keyword>
<dbReference type="GO" id="GO:0006974">
    <property type="term" value="P:DNA damage response"/>
    <property type="evidence" value="ECO:0007669"/>
    <property type="project" value="UniProtKB-KW"/>
</dbReference>
<dbReference type="Proteomes" id="UP001596547">
    <property type="component" value="Unassembled WGS sequence"/>
</dbReference>
<dbReference type="EMBL" id="JBHTBF010000002">
    <property type="protein sequence ID" value="MFC7316235.1"/>
    <property type="molecule type" value="Genomic_DNA"/>
</dbReference>
<evidence type="ECO:0000256" key="6">
    <source>
        <dbReference type="ARBA" id="ARBA00023125"/>
    </source>
</evidence>
<dbReference type="GO" id="GO:0008233">
    <property type="term" value="F:peptidase activity"/>
    <property type="evidence" value="ECO:0007669"/>
    <property type="project" value="UniProtKB-KW"/>
</dbReference>
<evidence type="ECO:0000313" key="9">
    <source>
        <dbReference type="Proteomes" id="UP001596547"/>
    </source>
</evidence>
<keyword evidence="3" id="KW-0227">DNA damage</keyword>
<dbReference type="Gene3D" id="3.90.1680.10">
    <property type="entry name" value="SOS response associated peptidase-like"/>
    <property type="match status" value="1"/>
</dbReference>
<gene>
    <name evidence="8" type="ORF">ACFQPE_05425</name>
</gene>
<dbReference type="Pfam" id="PF02586">
    <property type="entry name" value="SRAP"/>
    <property type="match status" value="1"/>
</dbReference>
<dbReference type="SUPFAM" id="SSF143081">
    <property type="entry name" value="BB1717-like"/>
    <property type="match status" value="1"/>
</dbReference>
<evidence type="ECO:0000256" key="1">
    <source>
        <dbReference type="ARBA" id="ARBA00008136"/>
    </source>
</evidence>
<evidence type="ECO:0000313" key="8">
    <source>
        <dbReference type="EMBL" id="MFC7316235.1"/>
    </source>
</evidence>
<evidence type="ECO:0000256" key="7">
    <source>
        <dbReference type="ARBA" id="ARBA00023239"/>
    </source>
</evidence>
<dbReference type="PANTHER" id="PTHR13604:SF0">
    <property type="entry name" value="ABASIC SITE PROCESSING PROTEIN HMCES"/>
    <property type="match status" value="1"/>
</dbReference>
<evidence type="ECO:0000256" key="3">
    <source>
        <dbReference type="ARBA" id="ARBA00022763"/>
    </source>
</evidence>
<dbReference type="GO" id="GO:0016829">
    <property type="term" value="F:lyase activity"/>
    <property type="evidence" value="ECO:0007669"/>
    <property type="project" value="UniProtKB-KW"/>
</dbReference>
<dbReference type="RefSeq" id="WP_276304504.1">
    <property type="nucleotide sequence ID" value="NZ_CP119992.1"/>
</dbReference>
<protein>
    <submittedName>
        <fullName evidence="8">SOS response-associated peptidase</fullName>
        <ecNumber evidence="8">3.4.-.-</ecNumber>
    </submittedName>
</protein>
<keyword evidence="9" id="KW-1185">Reference proteome</keyword>
<evidence type="ECO:0000256" key="5">
    <source>
        <dbReference type="ARBA" id="ARBA00023124"/>
    </source>
</evidence>
<evidence type="ECO:0000256" key="2">
    <source>
        <dbReference type="ARBA" id="ARBA00022670"/>
    </source>
</evidence>
<organism evidence="8 9">
    <name type="scientific">Halomarina halobia</name>
    <dbReference type="NCBI Taxonomy" id="3033386"/>
    <lineage>
        <taxon>Archaea</taxon>
        <taxon>Methanobacteriati</taxon>
        <taxon>Methanobacteriota</taxon>
        <taxon>Stenosarchaea group</taxon>
        <taxon>Halobacteria</taxon>
        <taxon>Halobacteriales</taxon>
        <taxon>Natronomonadaceae</taxon>
        <taxon>Halomarina</taxon>
    </lineage>
</organism>
<reference evidence="8 9" key="1">
    <citation type="journal article" date="2019" name="Int. J. Syst. Evol. Microbiol.">
        <title>The Global Catalogue of Microorganisms (GCM) 10K type strain sequencing project: providing services to taxonomists for standard genome sequencing and annotation.</title>
        <authorList>
            <consortium name="The Broad Institute Genomics Platform"/>
            <consortium name="The Broad Institute Genome Sequencing Center for Infectious Disease"/>
            <person name="Wu L."/>
            <person name="Ma J."/>
        </authorList>
    </citation>
    <scope>NUCLEOTIDE SEQUENCE [LARGE SCALE GENOMIC DNA]</scope>
    <source>
        <strain evidence="8 9">PSR21</strain>
    </source>
</reference>
<keyword evidence="5" id="KW-0190">Covalent protein-DNA linkage</keyword>
<dbReference type="GO" id="GO:0006508">
    <property type="term" value="P:proteolysis"/>
    <property type="evidence" value="ECO:0007669"/>
    <property type="project" value="UniProtKB-KW"/>
</dbReference>
<evidence type="ECO:0000256" key="4">
    <source>
        <dbReference type="ARBA" id="ARBA00022801"/>
    </source>
</evidence>
<comment type="similarity">
    <text evidence="1">Belongs to the SOS response-associated peptidase family.</text>
</comment>
<dbReference type="PANTHER" id="PTHR13604">
    <property type="entry name" value="DC12-RELATED"/>
    <property type="match status" value="1"/>
</dbReference>
<dbReference type="AlphaFoldDB" id="A0ABD6A7R0"/>
<keyword evidence="6" id="KW-0238">DNA-binding</keyword>
<dbReference type="GeneID" id="79314047"/>
<dbReference type="EC" id="3.4.-.-" evidence="8"/>